<dbReference type="AlphaFoldDB" id="A0A0P7C6Q7"/>
<protein>
    <recommendedName>
        <fullName evidence="2">ASPIC/UnbV domain-containing protein</fullName>
    </recommendedName>
</protein>
<dbReference type="STRING" id="1605367.AFM12_12640"/>
<organism evidence="3 4">
    <name type="scientific">Jiulongibacter sediminis</name>
    <dbReference type="NCBI Taxonomy" id="1605367"/>
    <lineage>
        <taxon>Bacteria</taxon>
        <taxon>Pseudomonadati</taxon>
        <taxon>Bacteroidota</taxon>
        <taxon>Cytophagia</taxon>
        <taxon>Cytophagales</taxon>
        <taxon>Leadbetterellaceae</taxon>
        <taxon>Jiulongibacter</taxon>
    </lineage>
</organism>
<dbReference type="InterPro" id="IPR027039">
    <property type="entry name" value="Crtac1"/>
</dbReference>
<dbReference type="SUPFAM" id="SSF69318">
    <property type="entry name" value="Integrin alpha N-terminal domain"/>
    <property type="match status" value="2"/>
</dbReference>
<dbReference type="Proteomes" id="UP000050454">
    <property type="component" value="Unassembled WGS sequence"/>
</dbReference>
<feature type="domain" description="ASPIC/UnbV" evidence="2">
    <location>
        <begin position="526"/>
        <end position="592"/>
    </location>
</feature>
<dbReference type="PANTHER" id="PTHR16026">
    <property type="entry name" value="CARTILAGE ACIDIC PROTEIN 1"/>
    <property type="match status" value="1"/>
</dbReference>
<evidence type="ECO:0000313" key="4">
    <source>
        <dbReference type="Proteomes" id="UP000050454"/>
    </source>
</evidence>
<dbReference type="PANTHER" id="PTHR16026:SF0">
    <property type="entry name" value="CARTILAGE ACIDIC PROTEIN 1"/>
    <property type="match status" value="1"/>
</dbReference>
<evidence type="ECO:0000313" key="3">
    <source>
        <dbReference type="EMBL" id="KPM48038.1"/>
    </source>
</evidence>
<dbReference type="EMBL" id="LGTQ01000009">
    <property type="protein sequence ID" value="KPM48038.1"/>
    <property type="molecule type" value="Genomic_DNA"/>
</dbReference>
<dbReference type="RefSeq" id="WP_055148746.1">
    <property type="nucleotide sequence ID" value="NZ_JXSZ01000009.1"/>
</dbReference>
<keyword evidence="4" id="KW-1185">Reference proteome</keyword>
<reference evidence="3 4" key="1">
    <citation type="submission" date="2015-07" db="EMBL/GenBank/DDBJ databases">
        <title>The draft genome sequence of Leadbetterella sp. JN14-9.</title>
        <authorList>
            <person name="Liu Y."/>
            <person name="Du J."/>
            <person name="Shao Z."/>
        </authorList>
    </citation>
    <scope>NUCLEOTIDE SEQUENCE [LARGE SCALE GENOMIC DNA]</scope>
    <source>
        <strain evidence="3 4">JN14-9</strain>
    </source>
</reference>
<name>A0A0P7C6Q7_9BACT</name>
<dbReference type="Pfam" id="PF07593">
    <property type="entry name" value="UnbV_ASPIC"/>
    <property type="match status" value="1"/>
</dbReference>
<comment type="caution">
    <text evidence="3">The sequence shown here is derived from an EMBL/GenBank/DDBJ whole genome shotgun (WGS) entry which is preliminary data.</text>
</comment>
<accession>A0A0P7C6Q7</accession>
<dbReference type="InterPro" id="IPR013517">
    <property type="entry name" value="FG-GAP"/>
</dbReference>
<dbReference type="InterPro" id="IPR011519">
    <property type="entry name" value="UnbV_ASPIC"/>
</dbReference>
<evidence type="ECO:0000256" key="1">
    <source>
        <dbReference type="ARBA" id="ARBA00022729"/>
    </source>
</evidence>
<gene>
    <name evidence="3" type="ORF">AFM12_12640</name>
</gene>
<dbReference type="PROSITE" id="PS51257">
    <property type="entry name" value="PROKAR_LIPOPROTEIN"/>
    <property type="match status" value="1"/>
</dbReference>
<keyword evidence="1" id="KW-0732">Signal</keyword>
<dbReference type="OrthoDB" id="9816120at2"/>
<evidence type="ECO:0000259" key="2">
    <source>
        <dbReference type="Pfam" id="PF07593"/>
    </source>
</evidence>
<dbReference type="PATRIC" id="fig|1605367.3.peg.3937"/>
<dbReference type="InterPro" id="IPR028994">
    <property type="entry name" value="Integrin_alpha_N"/>
</dbReference>
<sequence length="1089" mass="121330">MKYLIFSLIPLLLACAKTGNKLAEVGYNGIPFELVSGSESGVTFVNEVQDREDFNVLTYRNYYNGGGVAIGDINNDGLNDIYFTANMSPNKLYLNKGDMKFEDISEAAGVEGKSSWSTGVTFADVNADGLLDIYVCYSGDAAKENKENELFLNNGDLTFTERAAEFGLNDSGLSTHAAFFDYDLDGDLDCFVLNNSYKDPERISLISRNRFDYNSSGGDRLYRNDGSRFTNITEESKIYSSDIGFGLGISVGDVNNDLYPDIYISNDFWERDYLYINQKDGTFKDELTERIPYTSVSSMGSDIADINNDGTLDIFTTDMLPPDNYRVKAATKFDEYYQFDLKYKNSYYYQFIQNCLQINSADGQFTESAYFSGVGATDWSWGALIFDMNMDGLKDLFVSNGIYHDITDSDFIEFISDREQIKKVVEEKGRYDFSDFVEYLPNNQRKNYAFINQSGNQFVNLSEGLDLDQPSYSNGSAYGDLDNDGDFDLVVNNVNMEAFVYQNKAVESGKNYLKIKLKGGEQNPKGIGTKVFVYQNELAQNAHSLTARGFQSSVDPDLIFGFPNSEKIDSVRIIWPGGKSQLLREQAVNQILSINIADATEMFSYPSSQSGEFGKIETQMVHTENLFIDYDQDRLLPHMLSAEGPQLIKGDVNNDGKEDLILPGAKGFADQLFIQTGNGFVLKKTPAFELEKEAEIVCGALFDADGDGDLDYLAGTGGNEPQSDISVFTTKFYLNDGKGNFTKEAVKGPKAKGQFSCIKPQDIDNDGDLDLFLGASSIPGAYGLSPRSYVLRNDGGGTFTDITSEHTGPIGMVKDAVWADLNADQLPDLIVVGEWIPVTVFINNQGSLEKGLEVPMSHGWWNSIKAADYDGDGDTDFLLGNWGENMKIKASEKRPVKLYINDFDGNQRPDIIMEWFSFEDQKPYPFATKMDLTTQMPSLKKSILKYQDYAQKQVRDIFPEDALVKSTQRVATNFSTSVLKNTPDGLVLEPLQAEAQLSPVFAIEVSDLDKDGITDYILGGNYYRLKPEIGRHDGFKGGYFKGIGNGKFKFIDPQKSGISVKGEVRDLALINDQLVVARNNDKVLIFEKK</sequence>
<dbReference type="Gene3D" id="2.130.10.130">
    <property type="entry name" value="Integrin alpha, N-terminal"/>
    <property type="match status" value="3"/>
</dbReference>
<proteinExistence type="predicted"/>
<dbReference type="Pfam" id="PF13517">
    <property type="entry name" value="FG-GAP_3"/>
    <property type="match status" value="4"/>
</dbReference>